<reference evidence="4 5" key="1">
    <citation type="submission" date="2019-09" db="EMBL/GenBank/DDBJ databases">
        <authorList>
            <person name="Depoorter E."/>
        </authorList>
    </citation>
    <scope>NUCLEOTIDE SEQUENCE [LARGE SCALE GENOMIC DNA]</scope>
    <source>
        <strain evidence="4">R-18112</strain>
    </source>
</reference>
<dbReference type="AlphaFoldDB" id="A0A6P2WQY4"/>
<evidence type="ECO:0000259" key="2">
    <source>
        <dbReference type="Pfam" id="PF08707"/>
    </source>
</evidence>
<dbReference type="EMBL" id="CABVQI010000011">
    <property type="protein sequence ID" value="VWC99128.1"/>
    <property type="molecule type" value="Genomic_DNA"/>
</dbReference>
<dbReference type="Pfam" id="PF22548">
    <property type="entry name" value="AEP-TOTE"/>
    <property type="match status" value="1"/>
</dbReference>
<evidence type="ECO:0000313" key="5">
    <source>
        <dbReference type="Proteomes" id="UP000494274"/>
    </source>
</evidence>
<dbReference type="InterPro" id="IPR014819">
    <property type="entry name" value="PriCT_2"/>
</dbReference>
<dbReference type="Pfam" id="PF08707">
    <property type="entry name" value="PriCT_2"/>
    <property type="match status" value="1"/>
</dbReference>
<dbReference type="Gene3D" id="3.90.920.10">
    <property type="entry name" value="DNA primase, PRIM domain"/>
    <property type="match status" value="1"/>
</dbReference>
<dbReference type="InterPro" id="IPR007936">
    <property type="entry name" value="VapE-like_dom"/>
</dbReference>
<dbReference type="GO" id="GO:0016817">
    <property type="term" value="F:hydrolase activity, acting on acid anhydrides"/>
    <property type="evidence" value="ECO:0007669"/>
    <property type="project" value="InterPro"/>
</dbReference>
<feature type="domain" description="TOTE conflict system primase" evidence="3">
    <location>
        <begin position="42"/>
        <end position="187"/>
    </location>
</feature>
<feature type="domain" description="Virulence-associated protein E-like" evidence="1">
    <location>
        <begin position="446"/>
        <end position="504"/>
    </location>
</feature>
<accession>A0A6P2WQY4</accession>
<dbReference type="InterPro" id="IPR054347">
    <property type="entry name" value="TOTE_primase"/>
</dbReference>
<feature type="domain" description="Primase C-terminal 2" evidence="2">
    <location>
        <begin position="259"/>
        <end position="320"/>
    </location>
</feature>
<dbReference type="CDD" id="cd00525">
    <property type="entry name" value="AE_Prim_S_like"/>
    <property type="match status" value="1"/>
</dbReference>
<protein>
    <submittedName>
        <fullName evidence="4">Uncharacterized protein</fullName>
    </submittedName>
</protein>
<proteinExistence type="predicted"/>
<organism evidence="4 5">
    <name type="scientific">Burkholderia lata (strain ATCC 17760 / DSM 23089 / LMG 22485 / NCIMB 9086 / R18194 / 383)</name>
    <dbReference type="NCBI Taxonomy" id="482957"/>
    <lineage>
        <taxon>Bacteria</taxon>
        <taxon>Pseudomonadati</taxon>
        <taxon>Pseudomonadota</taxon>
        <taxon>Betaproteobacteria</taxon>
        <taxon>Burkholderiales</taxon>
        <taxon>Burkholderiaceae</taxon>
        <taxon>Burkholderia</taxon>
        <taxon>Burkholderia cepacia complex</taxon>
    </lineage>
</organism>
<dbReference type="Pfam" id="PF05272">
    <property type="entry name" value="VapE-like_dom"/>
    <property type="match status" value="1"/>
</dbReference>
<dbReference type="Proteomes" id="UP000494274">
    <property type="component" value="Unassembled WGS sequence"/>
</dbReference>
<name>A0A6P2WQY4_BURL3</name>
<gene>
    <name evidence="4" type="ORF">BLA18112_03864</name>
</gene>
<evidence type="ECO:0000313" key="4">
    <source>
        <dbReference type="EMBL" id="VWC99128.1"/>
    </source>
</evidence>
<sequence>MQNSTPNCLPVNDWQPYVDALSPILTRARRDVHGVRGASGNQCRKAPLTDALLREHVAGGTRRGVYFGQPGSPHVQLALFDLDSHQGKTPWPDMQAAALAIITEAETRGLRPIPFRSSGGAGIHVYVLWDTPQDARSVRVLLRAALAAAGFEDGTGGVAARQVEVFPKQDVCSDFGHMVLLPLGGQSVPLDPFELDDMPREWILSMEWQASRPVPAAPPETREAITPPAAPIGYAHVASMVDAIPNAGVDELPYEGGPDGRDYLSLIIAIHRACHGSEDGRALAHRLAVRSTKYNSADVEKRYDSVTDRDGGITVSTLEAAARHYGWGAPNADEFDALPAETSGRGRPRYVRDKQGKIEATADNTSTAIRDPLEVGFDIRWDQFRAELMLSRPGADEWRTFSDEDYTRLQIQLERIGFKKAPKELVRDAVSLVAHEQQFDTAQAWLQSLRHDGEARIDTFLPRYMGAADTPYSRAVSRYMWTALAGRVLEPGCEAPMVPVLIGA</sequence>
<evidence type="ECO:0000259" key="1">
    <source>
        <dbReference type="Pfam" id="PF05272"/>
    </source>
</evidence>
<evidence type="ECO:0000259" key="3">
    <source>
        <dbReference type="Pfam" id="PF22548"/>
    </source>
</evidence>